<keyword evidence="3" id="KW-0133">Cell shape</keyword>
<dbReference type="PANTHER" id="PTHR30474">
    <property type="entry name" value="CELL CYCLE PROTEIN"/>
    <property type="match status" value="1"/>
</dbReference>
<feature type="transmembrane region" description="Helical" evidence="6">
    <location>
        <begin position="193"/>
        <end position="216"/>
    </location>
</feature>
<reference evidence="7 8" key="1">
    <citation type="submission" date="2020-04" db="EMBL/GenBank/DDBJ databases">
        <title>Metagenomic profiling of ammonia- and methane-oxidizing microorganisms in a Dutch drinking water treatment plant.</title>
        <authorList>
            <person name="Poghosyan L."/>
            <person name="Leucker S."/>
        </authorList>
    </citation>
    <scope>NUCLEOTIDE SEQUENCE [LARGE SCALE GENOMIC DNA]</scope>
    <source>
        <strain evidence="7">S-RSF-IL-03</strain>
    </source>
</reference>
<dbReference type="EMBL" id="JABFRW010000001">
    <property type="protein sequence ID" value="NOT32556.1"/>
    <property type="molecule type" value="Genomic_DNA"/>
</dbReference>
<comment type="caution">
    <text evidence="7">The sequence shown here is derived from an EMBL/GenBank/DDBJ whole genome shotgun (WGS) entry which is preliminary data.</text>
</comment>
<evidence type="ECO:0000256" key="6">
    <source>
        <dbReference type="SAM" id="Phobius"/>
    </source>
</evidence>
<keyword evidence="4 6" id="KW-1133">Transmembrane helix</keyword>
<dbReference type="GO" id="GO:0008360">
    <property type="term" value="P:regulation of cell shape"/>
    <property type="evidence" value="ECO:0007669"/>
    <property type="project" value="UniProtKB-KW"/>
</dbReference>
<feature type="transmembrane region" description="Helical" evidence="6">
    <location>
        <begin position="48"/>
        <end position="69"/>
    </location>
</feature>
<dbReference type="GO" id="GO:0015648">
    <property type="term" value="F:lipid-linked peptidoglycan transporter activity"/>
    <property type="evidence" value="ECO:0007669"/>
    <property type="project" value="TreeGrafter"/>
</dbReference>
<feature type="transmembrane region" description="Helical" evidence="6">
    <location>
        <begin position="223"/>
        <end position="241"/>
    </location>
</feature>
<dbReference type="InterPro" id="IPR011923">
    <property type="entry name" value="RodA/MrdB"/>
</dbReference>
<feature type="transmembrane region" description="Helical" evidence="6">
    <location>
        <begin position="313"/>
        <end position="334"/>
    </location>
</feature>
<dbReference type="GO" id="GO:0032153">
    <property type="term" value="C:cell division site"/>
    <property type="evidence" value="ECO:0007669"/>
    <property type="project" value="TreeGrafter"/>
</dbReference>
<feature type="transmembrane region" description="Helical" evidence="6">
    <location>
        <begin position="76"/>
        <end position="97"/>
    </location>
</feature>
<dbReference type="Pfam" id="PF01098">
    <property type="entry name" value="FTSW_RODA_SPOVE"/>
    <property type="match status" value="2"/>
</dbReference>
<dbReference type="InterPro" id="IPR001182">
    <property type="entry name" value="FtsW/RodA"/>
</dbReference>
<dbReference type="NCBIfam" id="TIGR02210">
    <property type="entry name" value="rodA_shape"/>
    <property type="match status" value="1"/>
</dbReference>
<evidence type="ECO:0000256" key="3">
    <source>
        <dbReference type="ARBA" id="ARBA00022960"/>
    </source>
</evidence>
<dbReference type="NCBIfam" id="NF037961">
    <property type="entry name" value="RodA_shape"/>
    <property type="match status" value="1"/>
</dbReference>
<feature type="transmembrane region" description="Helical" evidence="6">
    <location>
        <begin position="136"/>
        <end position="154"/>
    </location>
</feature>
<evidence type="ECO:0000256" key="2">
    <source>
        <dbReference type="ARBA" id="ARBA00022692"/>
    </source>
</evidence>
<accession>A0A849SDW2</accession>
<feature type="transmembrane region" description="Helical" evidence="6">
    <location>
        <begin position="346"/>
        <end position="367"/>
    </location>
</feature>
<dbReference type="PANTHER" id="PTHR30474:SF1">
    <property type="entry name" value="PEPTIDOGLYCAN GLYCOSYLTRANSFERASE MRDB"/>
    <property type="match status" value="1"/>
</dbReference>
<comment type="subcellular location">
    <subcellularLocation>
        <location evidence="1">Membrane</location>
        <topology evidence="1">Multi-pass membrane protein</topology>
    </subcellularLocation>
</comment>
<feature type="transmembrane region" description="Helical" evidence="6">
    <location>
        <begin position="163"/>
        <end position="187"/>
    </location>
</feature>
<gene>
    <name evidence="7" type="primary">rodA</name>
    <name evidence="7" type="ORF">HOP12_00110</name>
</gene>
<evidence type="ECO:0000256" key="4">
    <source>
        <dbReference type="ARBA" id="ARBA00022989"/>
    </source>
</evidence>
<feature type="transmembrane region" description="Helical" evidence="6">
    <location>
        <begin position="379"/>
        <end position="397"/>
    </location>
</feature>
<evidence type="ECO:0000256" key="1">
    <source>
        <dbReference type="ARBA" id="ARBA00004141"/>
    </source>
</evidence>
<proteinExistence type="predicted"/>
<dbReference type="GO" id="GO:0051301">
    <property type="term" value="P:cell division"/>
    <property type="evidence" value="ECO:0007669"/>
    <property type="project" value="InterPro"/>
</dbReference>
<protein>
    <submittedName>
        <fullName evidence="7">Rod shape-determining protein RodA</fullName>
    </submittedName>
</protein>
<dbReference type="Proteomes" id="UP000580839">
    <property type="component" value="Unassembled WGS sequence"/>
</dbReference>
<dbReference type="GO" id="GO:0005886">
    <property type="term" value="C:plasma membrane"/>
    <property type="evidence" value="ECO:0007669"/>
    <property type="project" value="TreeGrafter"/>
</dbReference>
<organism evidence="7 8">
    <name type="scientific">Eiseniibacteriota bacterium</name>
    <dbReference type="NCBI Taxonomy" id="2212470"/>
    <lineage>
        <taxon>Bacteria</taxon>
        <taxon>Candidatus Eiseniibacteriota</taxon>
    </lineage>
</organism>
<sequence length="407" mass="44754">MATSRFRLPPLDMPLLIAALGLLAIGIATVYSATTVPGMHEGLWTRQLVWLAVALVAAWLAASVHYRVYDSLAYPLYAVAILMLIAVMFVGTSAMGAKRWIELGPMRFQPSEIAKIATAFVLARRFDDARVDLRKIKHWLPPLLITLIPFLLVAEEPDLGTSLAFPVMLIFTYYWAGMPVGNLLLGLSPVMNVALFFLTGSLWWFAGLFTGLLAIFRPRLTTLVVLLLLNGAVAITVPRMWDKLHDYQKRRIETFLNPGNDPYGAGYQIIQSRIAIGSGGAIGKGYLRGTQKGLAFLPMRHTDFIFSVVGEEFGLLGALTVVILYAVVILRGFWIAHAARNTFASMMAIGMTAALFYHVMVNLLMTVGWAPVTGLPLPLLSYGGTALIVNCVQLGLLQNVALRRQEY</sequence>
<evidence type="ECO:0000313" key="8">
    <source>
        <dbReference type="Proteomes" id="UP000580839"/>
    </source>
</evidence>
<name>A0A849SDW2_UNCEI</name>
<keyword evidence="5 6" id="KW-0472">Membrane</keyword>
<evidence type="ECO:0000313" key="7">
    <source>
        <dbReference type="EMBL" id="NOT32556.1"/>
    </source>
</evidence>
<keyword evidence="2 6" id="KW-0812">Transmembrane</keyword>
<dbReference type="AlphaFoldDB" id="A0A849SDW2"/>
<evidence type="ECO:0000256" key="5">
    <source>
        <dbReference type="ARBA" id="ARBA00023136"/>
    </source>
</evidence>